<feature type="region of interest" description="Disordered" evidence="1">
    <location>
        <begin position="1"/>
        <end position="55"/>
    </location>
</feature>
<feature type="compositionally biased region" description="Basic and acidic residues" evidence="1">
    <location>
        <begin position="315"/>
        <end position="333"/>
    </location>
</feature>
<feature type="compositionally biased region" description="Pro residues" evidence="1">
    <location>
        <begin position="1"/>
        <end position="16"/>
    </location>
</feature>
<dbReference type="InterPro" id="IPR043519">
    <property type="entry name" value="NT_sf"/>
</dbReference>
<feature type="region of interest" description="Disordered" evidence="1">
    <location>
        <begin position="454"/>
        <end position="492"/>
    </location>
</feature>
<organism evidence="3">
    <name type="scientific">Oryza punctata</name>
    <name type="common">Red rice</name>
    <dbReference type="NCBI Taxonomy" id="4537"/>
    <lineage>
        <taxon>Eukaryota</taxon>
        <taxon>Viridiplantae</taxon>
        <taxon>Streptophyta</taxon>
        <taxon>Embryophyta</taxon>
        <taxon>Tracheophyta</taxon>
        <taxon>Spermatophyta</taxon>
        <taxon>Magnoliopsida</taxon>
        <taxon>Liliopsida</taxon>
        <taxon>Poales</taxon>
        <taxon>Poaceae</taxon>
        <taxon>BOP clade</taxon>
        <taxon>Oryzoideae</taxon>
        <taxon>Oryzeae</taxon>
        <taxon>Oryzinae</taxon>
        <taxon>Oryza</taxon>
    </lineage>
</organism>
<reference evidence="3" key="1">
    <citation type="submission" date="2015-04" db="UniProtKB">
        <authorList>
            <consortium name="EnsemblPlants"/>
        </authorList>
    </citation>
    <scope>IDENTIFICATION</scope>
</reference>
<feature type="compositionally biased region" description="Polar residues" evidence="1">
    <location>
        <begin position="176"/>
        <end position="204"/>
    </location>
</feature>
<evidence type="ECO:0000313" key="4">
    <source>
        <dbReference type="Proteomes" id="UP000026962"/>
    </source>
</evidence>
<feature type="compositionally biased region" description="Basic and acidic residues" evidence="1">
    <location>
        <begin position="473"/>
        <end position="488"/>
    </location>
</feature>
<evidence type="ECO:0000259" key="2">
    <source>
        <dbReference type="Pfam" id="PF22600"/>
    </source>
</evidence>
<reference evidence="3" key="2">
    <citation type="submission" date="2018-05" db="EMBL/GenBank/DDBJ databases">
        <title>OpunRS2 (Oryza punctata Reference Sequence Version 2).</title>
        <authorList>
            <person name="Zhang J."/>
            <person name="Kudrna D."/>
            <person name="Lee S."/>
            <person name="Talag J."/>
            <person name="Welchert J."/>
            <person name="Wing R.A."/>
        </authorList>
    </citation>
    <scope>NUCLEOTIDE SEQUENCE [LARGE SCALE GENOMIC DNA]</scope>
</reference>
<feature type="region of interest" description="Disordered" evidence="1">
    <location>
        <begin position="130"/>
        <end position="153"/>
    </location>
</feature>
<proteinExistence type="predicted"/>
<dbReference type="SUPFAM" id="SSF81301">
    <property type="entry name" value="Nucleotidyltransferase"/>
    <property type="match status" value="1"/>
</dbReference>
<evidence type="ECO:0000256" key="1">
    <source>
        <dbReference type="SAM" id="MobiDB-lite"/>
    </source>
</evidence>
<dbReference type="SUPFAM" id="SSF81631">
    <property type="entry name" value="PAP/OAS1 substrate-binding domain"/>
    <property type="match status" value="1"/>
</dbReference>
<protein>
    <recommendedName>
        <fullName evidence="2">Poly(A) RNA polymerase mitochondrial-like central palm domain-containing protein</fullName>
    </recommendedName>
</protein>
<evidence type="ECO:0000313" key="3">
    <source>
        <dbReference type="EnsemblPlants" id="OPUNC09G18600.1"/>
    </source>
</evidence>
<feature type="domain" description="Poly(A) RNA polymerase mitochondrial-like central palm" evidence="2">
    <location>
        <begin position="618"/>
        <end position="707"/>
    </location>
</feature>
<accession>A0A0E0M4S4</accession>
<dbReference type="AlphaFoldDB" id="A0A0E0M4S4"/>
<dbReference type="Gramene" id="OPUNC09G18600.1">
    <property type="protein sequence ID" value="OPUNC09G18600.1"/>
    <property type="gene ID" value="OPUNC09G18600"/>
</dbReference>
<dbReference type="OMA" id="NWHENGS"/>
<feature type="region of interest" description="Disordered" evidence="1">
    <location>
        <begin position="174"/>
        <end position="211"/>
    </location>
</feature>
<feature type="compositionally biased region" description="Polar residues" evidence="1">
    <location>
        <begin position="304"/>
        <end position="314"/>
    </location>
</feature>
<keyword evidence="4" id="KW-1185">Reference proteome</keyword>
<dbReference type="HOGENOM" id="CLU_292628_0_0_1"/>
<feature type="compositionally biased region" description="Basic and acidic residues" evidence="1">
    <location>
        <begin position="274"/>
        <end position="286"/>
    </location>
</feature>
<dbReference type="PANTHER" id="PTHR46519:SF17">
    <property type="entry name" value="RING-TYPE DOMAIN-CONTAINING PROTEIN"/>
    <property type="match status" value="1"/>
</dbReference>
<feature type="region of interest" description="Disordered" evidence="1">
    <location>
        <begin position="369"/>
        <end position="391"/>
    </location>
</feature>
<dbReference type="Proteomes" id="UP000026962">
    <property type="component" value="Chromosome 9"/>
</dbReference>
<feature type="compositionally biased region" description="Polar residues" evidence="1">
    <location>
        <begin position="224"/>
        <end position="248"/>
    </location>
</feature>
<name>A0A0E0M4S4_ORYPU</name>
<dbReference type="STRING" id="4537.A0A0E0M4S4"/>
<dbReference type="Pfam" id="PF22600">
    <property type="entry name" value="MTPAP-like_central"/>
    <property type="match status" value="1"/>
</dbReference>
<dbReference type="Gene3D" id="1.10.1410.10">
    <property type="match status" value="1"/>
</dbReference>
<feature type="region of interest" description="Disordered" evidence="1">
    <location>
        <begin position="224"/>
        <end position="350"/>
    </location>
</feature>
<dbReference type="InterPro" id="IPR054708">
    <property type="entry name" value="MTPAP-like_central"/>
</dbReference>
<sequence length="1041" mass="117812">MGDLPPPPRLMTPPAPARRQSDSDWDWDGSSREGSPDPASAVRRAARRWPDDPTQISRDLVHMAARDDDPPLDHARLRIRGRQARLELVMRMAADRHAELHRLSHHRAVSDFPHRNRIHALLRGRFLRNGGLPEEERRPPSTAATELGQLRQRHSVSGLREEFRFRLENVVRGHAVSQSDDSSAQNVELSTNGHTESSPSSSEYNLERHQRTRLSVGLQQIEGTTAVSESGSNTPSIAEGLSHSQAESWQDDLEQERRDWEQFSHAITGEESETNWHENGSSHEGTEVGGGQDAHVPESHDELASNNLHPQSHGEQQDNSHLPEENEELHDSDLQQSRGEWNEGSNPFLSTEVHNEWHSDDQFQGVNEEWHDDDESNDTADNWHDDNSDQPIDHDSALIRRANTFVPADDDNVYSTELRELLSRRSVSNLLHSAFRENLDRLIRSYVERQGRAPLSWDLEGAPPAPDSPEQSQEQHRDEEEQELHDNVVRPPLVIPPPPLPPRQPLWHSELHRNNWIRQNIHRSDIEWEAINDLRADMARLQQGMSHMQRMLEACMDMQLELQRSVRQEVSAALNRFIGEQGESKETIDDGSKWIHVRKGTCCICCDTPIDSLLYRSSDSSEVYTMLRPKPLVYDQRTTLVHVFNNMANQIFGNNNGFPVVEAFGSFTMDLFTPRSDLDLSVNFTADTDDHYARKKKISASRKFAKVKFWAKIHDVNSPRERTLSSMSIISLVAFHLQQLSHSELMMRFLADGSDFESVERNTLAFKGFGRTNKETVAELFVSLISKLLSAESLWEHGLCASNFEASWISKTWKKGIGNLNVEDFLDRSQNFARSVGKKEVQKICRCLRDCALNLLDFMRGKLETSKLKTLLFGCLKPDELVSKPRLKRGKRKRKPQTSPDSRYGLGKGKHAVHLVGSDQHANSTTAEAPQVVHRHPTQAKASTQCVRQPKPPFVIIPSGFGYSLSLQLPVAPQLSRGLLGRPPPVNLLHLNNGAQLPQQGLLLPLPSQQAAGSNKLSSFRAAKTRMVASSYYLPTYMGKK</sequence>
<dbReference type="eggNOG" id="KOG2277">
    <property type="taxonomic scope" value="Eukaryota"/>
</dbReference>
<feature type="region of interest" description="Disordered" evidence="1">
    <location>
        <begin position="884"/>
        <end position="908"/>
    </location>
</feature>
<feature type="compositionally biased region" description="Polar residues" evidence="1">
    <location>
        <begin position="334"/>
        <end position="349"/>
    </location>
</feature>
<feature type="compositionally biased region" description="Basic residues" evidence="1">
    <location>
        <begin position="885"/>
        <end position="896"/>
    </location>
</feature>
<feature type="compositionally biased region" description="Basic and acidic residues" evidence="1">
    <location>
        <begin position="381"/>
        <end position="391"/>
    </location>
</feature>
<dbReference type="EnsemblPlants" id="OPUNC09G18600.1">
    <property type="protein sequence ID" value="OPUNC09G18600.1"/>
    <property type="gene ID" value="OPUNC09G18600"/>
</dbReference>
<dbReference type="PANTHER" id="PTHR46519">
    <property type="entry name" value="RING/U-BOX SUPERFAMILY PROTEIN"/>
    <property type="match status" value="1"/>
</dbReference>